<proteinExistence type="inferred from homology"/>
<gene>
    <name evidence="9" type="ORF">MU0050_004517</name>
</gene>
<feature type="transmembrane region" description="Helical" evidence="7">
    <location>
        <begin position="236"/>
        <end position="252"/>
    </location>
</feature>
<dbReference type="SUPFAM" id="SSF57845">
    <property type="entry name" value="B-box zinc-binding domain"/>
    <property type="match status" value="1"/>
</dbReference>
<evidence type="ECO:0000313" key="10">
    <source>
        <dbReference type="Proteomes" id="UP001190466"/>
    </source>
</evidence>
<feature type="transmembrane region" description="Helical" evidence="7">
    <location>
        <begin position="78"/>
        <end position="96"/>
    </location>
</feature>
<keyword evidence="6 7" id="KW-0472">Membrane</keyword>
<dbReference type="GO" id="GO:0008233">
    <property type="term" value="F:peptidase activity"/>
    <property type="evidence" value="ECO:0007669"/>
    <property type="project" value="UniProtKB-KW"/>
</dbReference>
<keyword evidence="9" id="KW-0645">Protease</keyword>
<dbReference type="SUPFAM" id="SSF144091">
    <property type="entry name" value="Rhomboid-like"/>
    <property type="match status" value="1"/>
</dbReference>
<feature type="domain" description="Peptidase S54 rhomboid" evidence="8">
    <location>
        <begin position="114"/>
        <end position="250"/>
    </location>
</feature>
<evidence type="ECO:0000256" key="2">
    <source>
        <dbReference type="ARBA" id="ARBA00009045"/>
    </source>
</evidence>
<feature type="transmembrane region" description="Helical" evidence="7">
    <location>
        <begin position="179"/>
        <end position="197"/>
    </location>
</feature>
<evidence type="ECO:0000256" key="6">
    <source>
        <dbReference type="ARBA" id="ARBA00023136"/>
    </source>
</evidence>
<dbReference type="InterPro" id="IPR035952">
    <property type="entry name" value="Rhomboid-like_sf"/>
</dbReference>
<organism evidence="9 10">
    <name type="scientific">[Mycobacterium] wendilense</name>
    <dbReference type="NCBI Taxonomy" id="3064284"/>
    <lineage>
        <taxon>Bacteria</taxon>
        <taxon>Bacillati</taxon>
        <taxon>Actinomycetota</taxon>
        <taxon>Actinomycetes</taxon>
        <taxon>Mycobacteriales</taxon>
        <taxon>Mycobacteriaceae</taxon>
        <taxon>Mycolicibacter</taxon>
    </lineage>
</organism>
<feature type="transmembrane region" description="Helical" evidence="7">
    <location>
        <begin position="259"/>
        <end position="278"/>
    </location>
</feature>
<dbReference type="PANTHER" id="PTHR43731">
    <property type="entry name" value="RHOMBOID PROTEASE"/>
    <property type="match status" value="1"/>
</dbReference>
<dbReference type="PANTHER" id="PTHR43731:SF14">
    <property type="entry name" value="PRESENILIN-ASSOCIATED RHOMBOID-LIKE PROTEIN, MITOCHONDRIAL"/>
    <property type="match status" value="1"/>
</dbReference>
<dbReference type="Proteomes" id="UP001190466">
    <property type="component" value="Chromosome"/>
</dbReference>
<name>A0ABN9P6T9_9MYCO</name>
<keyword evidence="4 9" id="KW-0378">Hydrolase</keyword>
<dbReference type="Pfam" id="PF01694">
    <property type="entry name" value="Rhomboid"/>
    <property type="match status" value="1"/>
</dbReference>
<dbReference type="EMBL" id="OY726395">
    <property type="protein sequence ID" value="CAJ1586912.1"/>
    <property type="molecule type" value="Genomic_DNA"/>
</dbReference>
<protein>
    <submittedName>
        <fullName evidence="9">Rhomboid family intramembrane serine protease</fullName>
        <ecNumber evidence="9">3.4.21.-</ecNumber>
    </submittedName>
</protein>
<evidence type="ECO:0000256" key="7">
    <source>
        <dbReference type="SAM" id="Phobius"/>
    </source>
</evidence>
<keyword evidence="3 7" id="KW-0812">Transmembrane</keyword>
<dbReference type="EC" id="3.4.21.-" evidence="9"/>
<keyword evidence="10" id="KW-1185">Reference proteome</keyword>
<feature type="transmembrane region" description="Helical" evidence="7">
    <location>
        <begin position="155"/>
        <end position="173"/>
    </location>
</feature>
<evidence type="ECO:0000256" key="4">
    <source>
        <dbReference type="ARBA" id="ARBA00022801"/>
    </source>
</evidence>
<dbReference type="InterPro" id="IPR050925">
    <property type="entry name" value="Rhomboid_protease_S54"/>
</dbReference>
<keyword evidence="5 7" id="KW-1133">Transmembrane helix</keyword>
<accession>A0ABN9P6T9</accession>
<evidence type="ECO:0000259" key="8">
    <source>
        <dbReference type="Pfam" id="PF01694"/>
    </source>
</evidence>
<reference evidence="9 10" key="1">
    <citation type="submission" date="2023-08" db="EMBL/GenBank/DDBJ databases">
        <authorList>
            <person name="Folkvardsen B D."/>
            <person name="Norman A."/>
        </authorList>
    </citation>
    <scope>NUCLEOTIDE SEQUENCE [LARGE SCALE GENOMIC DNA]</scope>
    <source>
        <strain evidence="9 10">Mu0050</strain>
    </source>
</reference>
<comment type="subcellular location">
    <subcellularLocation>
        <location evidence="1">Membrane</location>
        <topology evidence="1">Multi-pass membrane protein</topology>
    </subcellularLocation>
</comment>
<comment type="similarity">
    <text evidence="2">Belongs to the peptidase S54 family.</text>
</comment>
<sequence>MSHPSVPGPPAQAPVCYRHPDRTTYARCTRCHRYVCGDCMRTAAVGHQCVDCVRAGAATVRQPRTVLGGRLHASGKPVVTWTLIGINVVMFVLQMASGQFERQLTLWPPAVADGQVYRLVTSAFLHYGAMHILFNMLALYIVGPQLELALGRLRFGLLYGLSALGGSLLVYLLSPINTATAGASGAIFGLFGAAFVVGRRLNLDVRGVVILIGLNLVITFVAPLTGVGAISWQGHLGGLVAGALVAAAFVYAPARQRNAVAATVTVAFLALFVALVWWRTGVLLDMFGGAIIIA</sequence>
<dbReference type="RefSeq" id="WP_316512768.1">
    <property type="nucleotide sequence ID" value="NZ_OY726395.1"/>
</dbReference>
<dbReference type="Gene3D" id="1.20.1540.10">
    <property type="entry name" value="Rhomboid-like"/>
    <property type="match status" value="1"/>
</dbReference>
<dbReference type="InterPro" id="IPR022764">
    <property type="entry name" value="Peptidase_S54_rhomboid_dom"/>
</dbReference>
<feature type="transmembrane region" description="Helical" evidence="7">
    <location>
        <begin position="116"/>
        <end position="143"/>
    </location>
</feature>
<dbReference type="GO" id="GO:0006508">
    <property type="term" value="P:proteolysis"/>
    <property type="evidence" value="ECO:0007669"/>
    <property type="project" value="UniProtKB-KW"/>
</dbReference>
<evidence type="ECO:0000256" key="5">
    <source>
        <dbReference type="ARBA" id="ARBA00022989"/>
    </source>
</evidence>
<feature type="transmembrane region" description="Helical" evidence="7">
    <location>
        <begin position="209"/>
        <end position="230"/>
    </location>
</feature>
<evidence type="ECO:0000313" key="9">
    <source>
        <dbReference type="EMBL" id="CAJ1586912.1"/>
    </source>
</evidence>
<evidence type="ECO:0000256" key="3">
    <source>
        <dbReference type="ARBA" id="ARBA00022692"/>
    </source>
</evidence>
<evidence type="ECO:0000256" key="1">
    <source>
        <dbReference type="ARBA" id="ARBA00004141"/>
    </source>
</evidence>